<dbReference type="NCBIfam" id="TIGR02262">
    <property type="entry name" value="benz_CoA_lig"/>
    <property type="match status" value="1"/>
</dbReference>
<reference evidence="4 5" key="1">
    <citation type="submission" date="2024-10" db="EMBL/GenBank/DDBJ databases">
        <title>The Natural Products Discovery Center: Release of the First 8490 Sequenced Strains for Exploring Actinobacteria Biosynthetic Diversity.</title>
        <authorList>
            <person name="Kalkreuter E."/>
            <person name="Kautsar S.A."/>
            <person name="Yang D."/>
            <person name="Bader C.D."/>
            <person name="Teijaro C.N."/>
            <person name="Fluegel L."/>
            <person name="Davis C.M."/>
            <person name="Simpson J.R."/>
            <person name="Lauterbach L."/>
            <person name="Steele A.D."/>
            <person name="Gui C."/>
            <person name="Meng S."/>
            <person name="Li G."/>
            <person name="Viehrig K."/>
            <person name="Ye F."/>
            <person name="Su P."/>
            <person name="Kiefer A.F."/>
            <person name="Nichols A."/>
            <person name="Cepeda A.J."/>
            <person name="Yan W."/>
            <person name="Fan B."/>
            <person name="Jiang Y."/>
            <person name="Adhikari A."/>
            <person name="Zheng C.-J."/>
            <person name="Schuster L."/>
            <person name="Cowan T.M."/>
            <person name="Smanski M.J."/>
            <person name="Chevrette M.G."/>
            <person name="De Carvalho L.P.S."/>
            <person name="Shen B."/>
        </authorList>
    </citation>
    <scope>NUCLEOTIDE SEQUENCE [LARGE SCALE GENOMIC DNA]</scope>
    <source>
        <strain evidence="4 5">NPDC000087</strain>
    </source>
</reference>
<evidence type="ECO:0000259" key="3">
    <source>
        <dbReference type="Pfam" id="PF13193"/>
    </source>
</evidence>
<evidence type="ECO:0000259" key="2">
    <source>
        <dbReference type="Pfam" id="PF00501"/>
    </source>
</evidence>
<accession>A0ABW6W8W1</accession>
<dbReference type="PANTHER" id="PTHR43352:SF1">
    <property type="entry name" value="ANTHRANILATE--COA LIGASE"/>
    <property type="match status" value="1"/>
</dbReference>
<feature type="domain" description="AMP-binding enzyme C-terminal" evidence="3">
    <location>
        <begin position="432"/>
        <end position="505"/>
    </location>
</feature>
<name>A0ABW6W8W1_9ACTN</name>
<keyword evidence="5" id="KW-1185">Reference proteome</keyword>
<feature type="domain" description="AMP-dependent synthetase/ligase" evidence="2">
    <location>
        <begin position="16"/>
        <end position="382"/>
    </location>
</feature>
<dbReference type="Gene3D" id="2.30.38.10">
    <property type="entry name" value="Luciferase, Domain 3"/>
    <property type="match status" value="1"/>
</dbReference>
<dbReference type="SUPFAM" id="SSF56801">
    <property type="entry name" value="Acetyl-CoA synthetase-like"/>
    <property type="match status" value="1"/>
</dbReference>
<evidence type="ECO:0000313" key="5">
    <source>
        <dbReference type="Proteomes" id="UP001602245"/>
    </source>
</evidence>
<sequence length="521" mass="55816">MSGTPFNAGTWLTTRQVAEGNGDAVALAGPEPLTYAELSERVATVAAGLRSLGLRHDDRIVFVTSDDVPMFTGILAAFTAGFVAVPVSTMLGARELGEIIADSGAVVVVAGTDYATQVEQAVAGAGELRHLICDGDKALLGPPGVLTSTWSELVAAGELQPADQREPAATTEDTWALWLYTSGTTGTPKGAMHRHANIRHVGETYGRTVLGIRPDDVCLSAAKLFFAYGIGNSMFFPLAVGASTLLEPRRPTPAIVGERLRRDRPTLFFGVPTFYAALVAGDLDDTAFAAVRLCVSAGEPLPAALQKRFTDRFGVEIIDGIGSTEALHIFLSNHPDRIRPGTTGQPVPGYEIELRDASGAVVAPGQPGSLFVRGESIALGYWRRTQASRLVFQGEWLSTGDTYVRSEDGFYTCLGRSGDMLKAGGIWVSPTEVEARLLEHEAVAEVAVVGLPDEYGIDKPVAVVVLRAPATEDELILWCRDGLASFKRPRHVLFVNEIPRTATGKMQRFRVREMVALIAER</sequence>
<dbReference type="InterPro" id="IPR045851">
    <property type="entry name" value="AMP-bd_C_sf"/>
</dbReference>
<comment type="caution">
    <text evidence="4">The sequence shown here is derived from an EMBL/GenBank/DDBJ whole genome shotgun (WGS) entry which is preliminary data.</text>
</comment>
<dbReference type="Gene3D" id="3.40.50.12820">
    <property type="match status" value="1"/>
</dbReference>
<dbReference type="EMBL" id="JBIAZU010000002">
    <property type="protein sequence ID" value="MFF5289753.1"/>
    <property type="molecule type" value="Genomic_DNA"/>
</dbReference>
<dbReference type="RefSeq" id="WP_020518181.1">
    <property type="nucleotide sequence ID" value="NZ_JBIAZU010000002.1"/>
</dbReference>
<evidence type="ECO:0000256" key="1">
    <source>
        <dbReference type="ARBA" id="ARBA00022598"/>
    </source>
</evidence>
<protein>
    <submittedName>
        <fullName evidence="4">Benzoate-CoA ligase family protein</fullName>
    </submittedName>
</protein>
<dbReference type="InterPro" id="IPR025110">
    <property type="entry name" value="AMP-bd_C"/>
</dbReference>
<dbReference type="Gene3D" id="3.30.300.30">
    <property type="match status" value="1"/>
</dbReference>
<dbReference type="Pfam" id="PF00501">
    <property type="entry name" value="AMP-binding"/>
    <property type="match status" value="1"/>
</dbReference>
<gene>
    <name evidence="4" type="ORF">ACFY35_09955</name>
</gene>
<dbReference type="Gene3D" id="3.40.50.980">
    <property type="match status" value="1"/>
</dbReference>
<proteinExistence type="predicted"/>
<organism evidence="4 5">
    <name type="scientific">Paractinoplanes globisporus</name>
    <dbReference type="NCBI Taxonomy" id="113565"/>
    <lineage>
        <taxon>Bacteria</taxon>
        <taxon>Bacillati</taxon>
        <taxon>Actinomycetota</taxon>
        <taxon>Actinomycetes</taxon>
        <taxon>Micromonosporales</taxon>
        <taxon>Micromonosporaceae</taxon>
        <taxon>Paractinoplanes</taxon>
    </lineage>
</organism>
<dbReference type="InterPro" id="IPR011957">
    <property type="entry name" value="Benz_CoA_lig"/>
</dbReference>
<keyword evidence="1 4" id="KW-0436">Ligase</keyword>
<dbReference type="Proteomes" id="UP001602245">
    <property type="component" value="Unassembled WGS sequence"/>
</dbReference>
<dbReference type="GO" id="GO:0016874">
    <property type="term" value="F:ligase activity"/>
    <property type="evidence" value="ECO:0007669"/>
    <property type="project" value="UniProtKB-KW"/>
</dbReference>
<dbReference type="PANTHER" id="PTHR43352">
    <property type="entry name" value="ACETYL-COA SYNTHETASE"/>
    <property type="match status" value="1"/>
</dbReference>
<evidence type="ECO:0000313" key="4">
    <source>
        <dbReference type="EMBL" id="MFF5289753.1"/>
    </source>
</evidence>
<dbReference type="Pfam" id="PF13193">
    <property type="entry name" value="AMP-binding_C"/>
    <property type="match status" value="1"/>
</dbReference>
<dbReference type="InterPro" id="IPR000873">
    <property type="entry name" value="AMP-dep_synth/lig_dom"/>
</dbReference>